<evidence type="ECO:0000259" key="1">
    <source>
        <dbReference type="Pfam" id="PF00149"/>
    </source>
</evidence>
<dbReference type="Pfam" id="PF00149">
    <property type="entry name" value="Metallophos"/>
    <property type="match status" value="1"/>
</dbReference>
<dbReference type="PANTHER" id="PTHR42850:SF4">
    <property type="entry name" value="ZINC-DEPENDENT ENDOPOLYPHOSPHATASE"/>
    <property type="match status" value="1"/>
</dbReference>
<dbReference type="InterPro" id="IPR004843">
    <property type="entry name" value="Calcineurin-like_PHP"/>
</dbReference>
<dbReference type="RefSeq" id="WP_264778910.1">
    <property type="nucleotide sequence ID" value="NZ_AP026564.1"/>
</dbReference>
<keyword evidence="3" id="KW-1185">Reference proteome</keyword>
<reference evidence="2" key="1">
    <citation type="submission" date="2022-07" db="EMBL/GenBank/DDBJ databases">
        <title>Complete Genome Sequence of the Radioresistant Bacterium Deinococcus aetherius ST0316, Isolated from the Air Dust collected in Lower Stratosphere above Japan.</title>
        <authorList>
            <person name="Satoh K."/>
            <person name="Hagiwara K."/>
            <person name="Katsumata K."/>
            <person name="Kubo A."/>
            <person name="Yokobori S."/>
            <person name="Yamagishi A."/>
            <person name="Oono Y."/>
            <person name="Narumi I."/>
        </authorList>
    </citation>
    <scope>NUCLEOTIDE SEQUENCE</scope>
    <source>
        <strain evidence="2">ST0316</strain>
        <plasmid evidence="2">pDAETH-4</plasmid>
    </source>
</reference>
<sequence length="237" mass="25941">MNWPVLIPDLHGRSDLLDVVLTAYPDRPLVFLGDLVDRGPDAPGVVARVRALVESGRATLCLGNHDHLFAHGMRTKALWNLQTVFQWPDLAAGRADAEWLLEHGVHWHRVGHVYLSHAAPHVPGSGGWGANTHPDHLWGRPDVERKLGRNPLPRGCTLAVHGHTPTRTMRGDRADLPLLLTWPDGTQAVYLDTYAWKSGVLATLDLADLGAQLHTVDGSRPAARLPVGEHTALARLT</sequence>
<dbReference type="PANTHER" id="PTHR42850">
    <property type="entry name" value="METALLOPHOSPHOESTERASE"/>
    <property type="match status" value="1"/>
</dbReference>
<geneLocation type="plasmid" evidence="2 3">
    <name>pDAETH-4</name>
</geneLocation>
<dbReference type="InterPro" id="IPR050126">
    <property type="entry name" value="Ap4A_hydrolase"/>
</dbReference>
<evidence type="ECO:0000313" key="3">
    <source>
        <dbReference type="Proteomes" id="UP001064971"/>
    </source>
</evidence>
<gene>
    <name evidence="2" type="ORF">DAETH_48320</name>
</gene>
<name>A0ABM8AM25_9DEIO</name>
<evidence type="ECO:0000313" key="2">
    <source>
        <dbReference type="EMBL" id="BDP44863.1"/>
    </source>
</evidence>
<protein>
    <submittedName>
        <fullName evidence="2">Phosphoprotein phosphatase</fullName>
    </submittedName>
</protein>
<accession>A0ABM8AM25</accession>
<keyword evidence="2" id="KW-0614">Plasmid</keyword>
<organism evidence="2 3">
    <name type="scientific">Deinococcus aetherius</name>
    <dbReference type="NCBI Taxonomy" id="200252"/>
    <lineage>
        <taxon>Bacteria</taxon>
        <taxon>Thermotogati</taxon>
        <taxon>Deinococcota</taxon>
        <taxon>Deinococci</taxon>
        <taxon>Deinococcales</taxon>
        <taxon>Deinococcaceae</taxon>
        <taxon>Deinococcus</taxon>
    </lineage>
</organism>
<dbReference type="Gene3D" id="3.60.21.10">
    <property type="match status" value="1"/>
</dbReference>
<proteinExistence type="predicted"/>
<dbReference type="EMBL" id="AP026564">
    <property type="protein sequence ID" value="BDP44863.1"/>
    <property type="molecule type" value="Genomic_DNA"/>
</dbReference>
<dbReference type="InterPro" id="IPR029052">
    <property type="entry name" value="Metallo-depent_PP-like"/>
</dbReference>
<dbReference type="SUPFAM" id="SSF56300">
    <property type="entry name" value="Metallo-dependent phosphatases"/>
    <property type="match status" value="1"/>
</dbReference>
<feature type="domain" description="Calcineurin-like phosphoesterase" evidence="1">
    <location>
        <begin position="6"/>
        <end position="165"/>
    </location>
</feature>
<dbReference type="Proteomes" id="UP001064971">
    <property type="component" value="Plasmid pDAETH-4"/>
</dbReference>